<sequence length="629" mass="67266">MGYTGTFLDVNLSTGQVSEYEVSDDLREKYLGGKGLAARILYDTCEKGVDPLGPDNVLIVNTGPLVGSGAPCTSRFNVTTKSPLTGGGLSSNCGGNFGMFLKKAGLDGIIIRGKAEKPTWIHVENGEVELRDASGLWGLDTEETQEKLPGDTGKIVIGPAGENGVPYACIISQERAAGRGGAGAVMGSKNVKAVTAKGRARATVAAPEKFKDDVKKWIEILRGHPATGEMMPSYGTAVFVNRCNATNTMPTHNFQRGTFDKADAVSGETLAETLLTKNFGCSSCVIKCGRRVNVGGKDVKGPEYETIGLLGPNIENADLARICEWNYKADLMGIDTITLGNVLGFAMELTEKGLFDSTLEFGKTEGIAELIEDIAYRRGVGAQLAEGVRRMSEKYGGKEFAMHVKGMELAAYEPRGAVGHGLGYAIANRGGCHIAGGYMVYFEANGPLTMDPLTTHAKPQLTALLQILLDALSDAGSCQFTGFTAVPRKVLGLKPSGLLYRIAAKALEGSGPVISLLLKYPKALAFVPPMDLLQHPKAITDLTGMKMTFAKYIEIGQRTYLIERLFNIREGITGVEDTLPRRSTDELQTSDPRSRVPLAKMLPVYYRIRGLDHAGAPTAKTLAKLGVRG</sequence>
<evidence type="ECO:0000313" key="8">
    <source>
        <dbReference type="EMBL" id="PKQ28276.1"/>
    </source>
</evidence>
<protein>
    <submittedName>
        <fullName evidence="8">Aldehyde:ferredoxin oxidoreductase</fullName>
    </submittedName>
</protein>
<evidence type="ECO:0000259" key="7">
    <source>
        <dbReference type="SMART" id="SM00790"/>
    </source>
</evidence>
<keyword evidence="3" id="KW-0004">4Fe-4S</keyword>
<dbReference type="PANTHER" id="PTHR30038">
    <property type="entry name" value="ALDEHYDE FERREDOXIN OXIDOREDUCTASE"/>
    <property type="match status" value="1"/>
</dbReference>
<reference evidence="8 9" key="1">
    <citation type="journal article" date="2017" name="ISME J.">
        <title>Potential for microbial H2 and metal transformations associated with novel bacteria and archaea in deep terrestrial subsurface sediments.</title>
        <authorList>
            <person name="Hernsdorf A.W."/>
            <person name="Amano Y."/>
            <person name="Miyakawa K."/>
            <person name="Ise K."/>
            <person name="Suzuki Y."/>
            <person name="Anantharaman K."/>
            <person name="Probst A."/>
            <person name="Burstein D."/>
            <person name="Thomas B.C."/>
            <person name="Banfield J.F."/>
        </authorList>
    </citation>
    <scope>NUCLEOTIDE SEQUENCE [LARGE SCALE GENOMIC DNA]</scope>
    <source>
        <strain evidence="8">HGW-Actinobacteria-3</strain>
    </source>
</reference>
<dbReference type="SUPFAM" id="SSF48310">
    <property type="entry name" value="Aldehyde ferredoxin oxidoreductase, C-terminal domains"/>
    <property type="match status" value="1"/>
</dbReference>
<dbReference type="InterPro" id="IPR001203">
    <property type="entry name" value="OxRdtase_Ald_Fedxn_C"/>
</dbReference>
<dbReference type="InterPro" id="IPR013984">
    <property type="entry name" value="Ald_Fedxn_OxRdtase_dom2"/>
</dbReference>
<comment type="cofactor">
    <cofactor evidence="1">
        <name>[4Fe-4S] cluster</name>
        <dbReference type="ChEBI" id="CHEBI:49883"/>
    </cofactor>
</comment>
<evidence type="ECO:0000256" key="2">
    <source>
        <dbReference type="ARBA" id="ARBA00011032"/>
    </source>
</evidence>
<dbReference type="SMART" id="SM00790">
    <property type="entry name" value="AFOR_N"/>
    <property type="match status" value="1"/>
</dbReference>
<proteinExistence type="inferred from homology"/>
<dbReference type="AlphaFoldDB" id="A0A2N3G6E6"/>
<keyword evidence="5" id="KW-0408">Iron</keyword>
<dbReference type="Pfam" id="PF02730">
    <property type="entry name" value="AFOR_N"/>
    <property type="match status" value="1"/>
</dbReference>
<dbReference type="Pfam" id="PF01314">
    <property type="entry name" value="AFOR_C"/>
    <property type="match status" value="1"/>
</dbReference>
<dbReference type="PANTHER" id="PTHR30038:SF0">
    <property type="entry name" value="TUNGSTEN-CONTAINING ALDEHYDE FERREDOXIN OXIDOREDUCTASE"/>
    <property type="match status" value="1"/>
</dbReference>
<keyword evidence="4" id="KW-0479">Metal-binding</keyword>
<dbReference type="GO" id="GO:0009055">
    <property type="term" value="F:electron transfer activity"/>
    <property type="evidence" value="ECO:0007669"/>
    <property type="project" value="InterPro"/>
</dbReference>
<dbReference type="GO" id="GO:0046872">
    <property type="term" value="F:metal ion binding"/>
    <property type="evidence" value="ECO:0007669"/>
    <property type="project" value="UniProtKB-KW"/>
</dbReference>
<organism evidence="8 9">
    <name type="scientific">Candidatus Anoxymicrobium japonicum</name>
    <dbReference type="NCBI Taxonomy" id="2013648"/>
    <lineage>
        <taxon>Bacteria</taxon>
        <taxon>Bacillati</taxon>
        <taxon>Actinomycetota</taxon>
        <taxon>Candidatus Geothermincolia</taxon>
        <taxon>Candidatus Geothermincolales</taxon>
        <taxon>Candidatus Anoxymicrobiaceae</taxon>
        <taxon>Candidatus Anoxymicrobium</taxon>
    </lineage>
</organism>
<name>A0A2N3G6E6_9ACTN</name>
<comment type="caution">
    <text evidence="8">The sequence shown here is derived from an EMBL/GenBank/DDBJ whole genome shotgun (WGS) entry which is preliminary data.</text>
</comment>
<dbReference type="InterPro" id="IPR051919">
    <property type="entry name" value="W-dependent_AOR"/>
</dbReference>
<dbReference type="GO" id="GO:0051539">
    <property type="term" value="F:4 iron, 4 sulfur cluster binding"/>
    <property type="evidence" value="ECO:0007669"/>
    <property type="project" value="UniProtKB-KW"/>
</dbReference>
<dbReference type="EMBL" id="PHEX01000024">
    <property type="protein sequence ID" value="PKQ28276.1"/>
    <property type="molecule type" value="Genomic_DNA"/>
</dbReference>
<evidence type="ECO:0000256" key="6">
    <source>
        <dbReference type="ARBA" id="ARBA00023014"/>
    </source>
</evidence>
<evidence type="ECO:0000256" key="3">
    <source>
        <dbReference type="ARBA" id="ARBA00022485"/>
    </source>
</evidence>
<evidence type="ECO:0000256" key="5">
    <source>
        <dbReference type="ARBA" id="ARBA00023004"/>
    </source>
</evidence>
<evidence type="ECO:0000313" key="9">
    <source>
        <dbReference type="Proteomes" id="UP000233654"/>
    </source>
</evidence>
<keyword evidence="6" id="KW-0411">Iron-sulfur</keyword>
<evidence type="ECO:0000256" key="1">
    <source>
        <dbReference type="ARBA" id="ARBA00001966"/>
    </source>
</evidence>
<dbReference type="Gene3D" id="1.10.569.10">
    <property type="entry name" value="Aldehyde Ferredoxin Oxidoreductase Protein, subunit A, domain 2"/>
    <property type="match status" value="1"/>
</dbReference>
<dbReference type="GO" id="GO:0016625">
    <property type="term" value="F:oxidoreductase activity, acting on the aldehyde or oxo group of donors, iron-sulfur protein as acceptor"/>
    <property type="evidence" value="ECO:0007669"/>
    <property type="project" value="InterPro"/>
</dbReference>
<dbReference type="Gene3D" id="3.60.9.10">
    <property type="entry name" value="Aldehyde ferredoxin oxidoreductase, N-terminal domain"/>
    <property type="match status" value="1"/>
</dbReference>
<dbReference type="InterPro" id="IPR013983">
    <property type="entry name" value="Ald_Fedxn_OxRdtase_N"/>
</dbReference>
<comment type="similarity">
    <text evidence="2">Belongs to the AOR/FOR family.</text>
</comment>
<evidence type="ECO:0000256" key="4">
    <source>
        <dbReference type="ARBA" id="ARBA00022723"/>
    </source>
</evidence>
<feature type="domain" description="Aldehyde ferredoxin oxidoreductase N-terminal" evidence="7">
    <location>
        <begin position="3"/>
        <end position="200"/>
    </location>
</feature>
<dbReference type="InterPro" id="IPR036021">
    <property type="entry name" value="Tungsten_al_ferr_oxy-like_C"/>
</dbReference>
<dbReference type="SUPFAM" id="SSF56228">
    <property type="entry name" value="Aldehyde ferredoxin oxidoreductase, N-terminal domain"/>
    <property type="match status" value="1"/>
</dbReference>
<accession>A0A2N3G6E6</accession>
<gene>
    <name evidence="8" type="ORF">CVT63_03610</name>
</gene>
<dbReference type="InterPro" id="IPR036503">
    <property type="entry name" value="Ald_Fedxn_OxRdtase_N_sf"/>
</dbReference>
<dbReference type="Proteomes" id="UP000233654">
    <property type="component" value="Unassembled WGS sequence"/>
</dbReference>